<comment type="caution">
    <text evidence="3">The sequence shown here is derived from an EMBL/GenBank/DDBJ whole genome shotgun (WGS) entry which is preliminary data.</text>
</comment>
<feature type="region of interest" description="Disordered" evidence="1">
    <location>
        <begin position="35"/>
        <end position="54"/>
    </location>
</feature>
<keyword evidence="2" id="KW-0472">Membrane</keyword>
<keyword evidence="2" id="KW-1133">Transmembrane helix</keyword>
<keyword evidence="4" id="KW-1185">Reference proteome</keyword>
<feature type="transmembrane region" description="Helical" evidence="2">
    <location>
        <begin position="141"/>
        <end position="165"/>
    </location>
</feature>
<feature type="region of interest" description="Disordered" evidence="1">
    <location>
        <begin position="275"/>
        <end position="300"/>
    </location>
</feature>
<proteinExistence type="predicted"/>
<feature type="compositionally biased region" description="Low complexity" evidence="1">
    <location>
        <begin position="291"/>
        <end position="300"/>
    </location>
</feature>
<feature type="region of interest" description="Disordered" evidence="1">
    <location>
        <begin position="548"/>
        <end position="573"/>
    </location>
</feature>
<accession>A0A9K3GGE0</accession>
<evidence type="ECO:0000313" key="4">
    <source>
        <dbReference type="Proteomes" id="UP000265618"/>
    </source>
</evidence>
<keyword evidence="2" id="KW-0812">Transmembrane</keyword>
<protein>
    <submittedName>
        <fullName evidence="3">Uncharacterized protein</fullName>
    </submittedName>
</protein>
<name>A0A9K3GGE0_9EUKA</name>
<reference evidence="3 4" key="1">
    <citation type="journal article" date="2018" name="PLoS ONE">
        <title>The draft genome of Kipferlia bialata reveals reductive genome evolution in fornicate parasites.</title>
        <authorList>
            <person name="Tanifuji G."/>
            <person name="Takabayashi S."/>
            <person name="Kume K."/>
            <person name="Takagi M."/>
            <person name="Nakayama T."/>
            <person name="Kamikawa R."/>
            <person name="Inagaki Y."/>
            <person name="Hashimoto T."/>
        </authorList>
    </citation>
    <scope>NUCLEOTIDE SEQUENCE [LARGE SCALE GENOMIC DNA]</scope>
    <source>
        <strain evidence="3">NY0173</strain>
    </source>
</reference>
<sequence>MPFPLPMPKPVALPVSSPLPPVQTRRAVVTTVPYNRASPSVGRGNSRASPSVGRALPMAPLSAASSPLPMPMPMTRKKGSKAKGSRPRPMPSPATLPPVTTVPQVYVAAPLPEYPETTKQTTSYTPTNTSHVSSKTSQCMCVTLAVVLVLLVVSIGLGAVAVLSMSSVLATLAVSDDSAAVEIAQTLTVIPDSECVGIGTPLPSASLEIVKTRDMPHIRLDGDDHCTIQMGSNDESGTFVPAATITNQAQGDLTLEADNGITLDPLGGPVTLAPSGQSVQIGTPSQTRSKSVPSSLSVGGDSSLDGDLLVGGDASVSGDLSVTGALSVGEFVMDSVTVSSLSVSGASTVGSLTSSDGLFSSNGAMYFGDSTDAAAITSSTLSPTLGLYPEGPSSDGFVFAAGSLSHTSGEYTLSPLQTLATVSLSMGDTDAAGHYATLQAGSGSFELLNGSATINVPLVVGTSIDTANTALSLDSSGSALYIGTGTTSSVSIGGVSNNLSLLSNSVSVTGPTTFEASSLTHAGANLVLGDATTATDTYSITRASAASAMGSSDTPGSLTLSGVEDSGRAAGDSQGAVEINPSSQGLLIAHGNTHLLQNLVIGTEGTPVTLSVAASSSSQTDITIAGSAGTGVAGGTVTVVGGASDSTRGGDLVLDAGQGATGFNGDVTVGSNAQVVSLSHSAGHTLVSNTLEVLGEVTAVTILGTEADGLTLGVSGVSDPRVVEGGSTPSAHTVEISTAGVAIASEALISLAVESVSLSLSPESVDILGSLNVPDGITTTDMTISGGTLSATELTVANISADTVSLTSGTTSVVIQDGSIAVTADETVFSSNVVCDTIQSTTDLTLDASGSILIGQSASEVSIGSVGYSVSFADDVEVEGSLTVEADLAAQTLQVRDGVLDVSDRGISMSGPVSMETLDISGDLTINGSINTDQPLLSLPDSSMGRLEITTLASSTLGHITLEASSLEVMDGFAITNGYSERTPNLSLTGDSLDVSGGVTVTGSASVEGEVATSRIHSSEQPLVLEIDTDLSSVTGSLSLSVSASEEGSGLDTLSLAASEGSMLELYADHLYVPTSVEMDSLSVGIGVDPIPSGDDEMLEVFAVTKDLETTSVPLLSALEDTVVVNGCLNTTAFNVGYVQVEGAEVAPVLASTKGETETSQYEYVPLLSALDDTVSVNGSLYAEDTYLYSVSFMYSGDSEDISAKAEGGEELPVVATLYADDGTLSCDGDFLVDGTVYSNEISLESGEDGDYLDLYMGRAQWYLESSLDLEITSDSVLYLTGENVTVSADDSFVVEGDAVFESELYVESLSVGYGVAITESAEIPSVTEGEGVEVTPLLSALDDTVIVNGCLNATSFNVGWVQIATEETDSEEGDGGLELEVLSVTKVEEVTEAEYVPLLVAQDETVEINGTLSAGVTVVDSVSFRDTSSGERLTAKAEGEEEEDTIPLAAANGAIVCDGDFAANEIYTAALWLEESSEYLDVYRNPEAWEVYSSIDLIVSADFDLSLNADSNMSFTAENVTVSADEYFVVETDALMTSIYGTDGARSLDFSLSAEDRTPMMSLNDTAVVVSGDVEVASLLHSSTLSAGAGIPIDTTDLLSEVPLLNVEHSTVDVNGDLNTSTLSVGWVLVEKEEEEPAVLEKGLDMSTKVEVEEVYVPLLSAAEDSVEIQGSLTVSSDIDVPYLSALEAEVEDIYLDTIVLRFGGDVIETRAVEDVSGYSMSATEGSLSCGGDVAVSGQLSADSLSVTDGRSTMDVNASGLSSSSDIYVTSASTISLAGDVVTIAANEEIAVADNTRFGGDITLAGGVLFSDNYPLTFTAGGAGGNVTVALESQRETEAYLNIADDRSLYVSSLNVTVASDLHATSLYTDTITGTAATGVLDLSVTGGTSVMSLNTTAVNIGNLKIDNLLEAQTLQVDVLSSVSEAPLSVSGDVLFTSGEVSVGGDLVVTGDIELATGSMVVGGYYLGAVVASEFYLSHGGSSALRVLEDTTANSWNVTSYEVLGLGSMSQDTWLTSGGTTHVTGMSIELEAESSLSLKGQSLSLTSSSLSLTANSAKLSVLEMPSESATGIDVMLMATDINSVAAGLRLSAEYVTIDSALSVTGKLEAQNIYAEGGITPSICLDGQTSGCDMAFSSGYIYTDLPLQADGGITTMTMEVSNMSTSSVSLPVSGDFTEITFNSPVNLAAGFTSAGLFTDSVVSSSDTLTLTGATYDMSLTTDGVFVKDNTSSSTLMIQRFDDGRTQNWSVYSADYLKLSAASGLTLESASGDITLTSTSVTITGTLSVYGTVASSAESLDLAVAYFVDGQTTETVATLTKDSVCSGLNKMTLEVGDIAGNSMIDVGTLKAHSVSSMFLPGYTSATVGRDTWTTDDTDPLLRVVREYADEGIDGVTSMGLEAEIMCCYGASDTSCTWQSISGEKEQLEWISGPGIYTVDTDSSATWWVDVYGQLSFDYGILEGEPGYYACQPTKPLIFKLNMWDSSSPVGSTVRAIPVVVADD</sequence>
<evidence type="ECO:0000313" key="3">
    <source>
        <dbReference type="EMBL" id="GIQ82979.1"/>
    </source>
</evidence>
<evidence type="ECO:0000256" key="1">
    <source>
        <dbReference type="SAM" id="MobiDB-lite"/>
    </source>
</evidence>
<feature type="compositionally biased region" description="Basic residues" evidence="1">
    <location>
        <begin position="75"/>
        <end position="86"/>
    </location>
</feature>
<organism evidence="3 4">
    <name type="scientific">Kipferlia bialata</name>
    <dbReference type="NCBI Taxonomy" id="797122"/>
    <lineage>
        <taxon>Eukaryota</taxon>
        <taxon>Metamonada</taxon>
        <taxon>Carpediemonas-like organisms</taxon>
        <taxon>Kipferlia</taxon>
    </lineage>
</organism>
<feature type="compositionally biased region" description="Polar residues" evidence="1">
    <location>
        <begin position="548"/>
        <end position="560"/>
    </location>
</feature>
<feature type="region of interest" description="Disordered" evidence="1">
    <location>
        <begin position="61"/>
        <end position="97"/>
    </location>
</feature>
<feature type="compositionally biased region" description="Polar residues" evidence="1">
    <location>
        <begin position="275"/>
        <end position="290"/>
    </location>
</feature>
<dbReference type="EMBL" id="BDIP01000882">
    <property type="protein sequence ID" value="GIQ82979.1"/>
    <property type="molecule type" value="Genomic_DNA"/>
</dbReference>
<dbReference type="Proteomes" id="UP000265618">
    <property type="component" value="Unassembled WGS sequence"/>
</dbReference>
<gene>
    <name evidence="3" type="ORF">KIPB_004215</name>
</gene>
<evidence type="ECO:0000256" key="2">
    <source>
        <dbReference type="SAM" id="Phobius"/>
    </source>
</evidence>